<name>D6XWG4_BACIE</name>
<dbReference type="RefSeq" id="WP_013171235.1">
    <property type="nucleotide sequence ID" value="NC_014219.1"/>
</dbReference>
<dbReference type="EMBL" id="CP001791">
    <property type="protein sequence ID" value="ADH97806.1"/>
    <property type="molecule type" value="Genomic_DNA"/>
</dbReference>
<evidence type="ECO:0000313" key="1">
    <source>
        <dbReference type="EMBL" id="ADH97806.1"/>
    </source>
</evidence>
<dbReference type="HOGENOM" id="CLU_169574_0_0_9"/>
<evidence type="ECO:0000313" key="2">
    <source>
        <dbReference type="Proteomes" id="UP000000271"/>
    </source>
</evidence>
<accession>D6XWG4</accession>
<organism evidence="1 2">
    <name type="scientific">Bacillus selenitireducens (strain ATCC 700615 / DSM 15326 / MLS10)</name>
    <dbReference type="NCBI Taxonomy" id="439292"/>
    <lineage>
        <taxon>Bacteria</taxon>
        <taxon>Bacillati</taxon>
        <taxon>Bacillota</taxon>
        <taxon>Bacilli</taxon>
        <taxon>Bacillales</taxon>
        <taxon>Bacillaceae</taxon>
        <taxon>Salisediminibacterium</taxon>
    </lineage>
</organism>
<dbReference type="AlphaFoldDB" id="D6XWG4"/>
<gene>
    <name evidence="1" type="ordered locus">Bsel_0264</name>
</gene>
<protein>
    <submittedName>
        <fullName evidence="1">Uncharacterized protein</fullName>
    </submittedName>
</protein>
<dbReference type="STRING" id="439292.Bsel_0264"/>
<keyword evidence="2" id="KW-1185">Reference proteome</keyword>
<proteinExistence type="predicted"/>
<dbReference type="Proteomes" id="UP000000271">
    <property type="component" value="Chromosome"/>
</dbReference>
<reference evidence="1" key="1">
    <citation type="submission" date="2009-10" db="EMBL/GenBank/DDBJ databases">
        <title>Complete sequence of Bacillus selenitireducens MLS10.</title>
        <authorList>
            <consortium name="US DOE Joint Genome Institute"/>
            <person name="Lucas S."/>
            <person name="Copeland A."/>
            <person name="Lapidus A."/>
            <person name="Glavina del Rio T."/>
            <person name="Dalin E."/>
            <person name="Tice H."/>
            <person name="Bruce D."/>
            <person name="Goodwin L."/>
            <person name="Pitluck S."/>
            <person name="Sims D."/>
            <person name="Brettin T."/>
            <person name="Detter J.C."/>
            <person name="Han C."/>
            <person name="Larimer F."/>
            <person name="Land M."/>
            <person name="Hauser L."/>
            <person name="Kyrpides N."/>
            <person name="Ovchinnikova G."/>
            <person name="Stolz J."/>
        </authorList>
    </citation>
    <scope>NUCLEOTIDE SEQUENCE [LARGE SCALE GENOMIC DNA]</scope>
    <source>
        <strain evidence="1">MLS10</strain>
    </source>
</reference>
<sequence length="117" mass="13401">MSSMNKVIAGDYEGWSVRSHAGSIHLVYKRDDRELTPETVAEWRELEPVTWNEQNMFSSKSLLGSLFLGPLDFLFGISSKTVKLYQLAFKCDDGMKGIMTVDIDVYHTFLKRFQNEG</sequence>
<dbReference type="KEGG" id="bse:Bsel_0264"/>